<evidence type="ECO:0000256" key="4">
    <source>
        <dbReference type="ARBA" id="ARBA00022691"/>
    </source>
</evidence>
<accession>A0AAW4X7N2</accession>
<dbReference type="PRINTS" id="PR00507">
    <property type="entry name" value="N12N6MTFRASE"/>
</dbReference>
<evidence type="ECO:0000256" key="6">
    <source>
        <dbReference type="SAM" id="Coils"/>
    </source>
</evidence>
<evidence type="ECO:0000259" key="7">
    <source>
        <dbReference type="Pfam" id="PF07669"/>
    </source>
</evidence>
<name>A0AAW4X7N2_LIMRT</name>
<dbReference type="AlphaFoldDB" id="A0AAW4X7N2"/>
<dbReference type="InterPro" id="IPR011639">
    <property type="entry name" value="MethylTrfase_TaqI-like_dom"/>
</dbReference>
<keyword evidence="4" id="KW-0949">S-adenosyl-L-methionine</keyword>
<comment type="catalytic activity">
    <reaction evidence="5">
        <text>a 2'-deoxyadenosine in DNA + S-adenosyl-L-methionine = an N(6)-methyl-2'-deoxyadenosine in DNA + S-adenosyl-L-homocysteine + H(+)</text>
        <dbReference type="Rhea" id="RHEA:15197"/>
        <dbReference type="Rhea" id="RHEA-COMP:12418"/>
        <dbReference type="Rhea" id="RHEA-COMP:12419"/>
        <dbReference type="ChEBI" id="CHEBI:15378"/>
        <dbReference type="ChEBI" id="CHEBI:57856"/>
        <dbReference type="ChEBI" id="CHEBI:59789"/>
        <dbReference type="ChEBI" id="CHEBI:90615"/>
        <dbReference type="ChEBI" id="CHEBI:90616"/>
        <dbReference type="EC" id="2.1.1.72"/>
    </reaction>
</comment>
<organism evidence="8 9">
    <name type="scientific">Limosilactobacillus reuteri</name>
    <name type="common">Lactobacillus reuteri</name>
    <dbReference type="NCBI Taxonomy" id="1598"/>
    <lineage>
        <taxon>Bacteria</taxon>
        <taxon>Bacillati</taxon>
        <taxon>Bacillota</taxon>
        <taxon>Bacilli</taxon>
        <taxon>Lactobacillales</taxon>
        <taxon>Lactobacillaceae</taxon>
        <taxon>Limosilactobacillus</taxon>
    </lineage>
</organism>
<dbReference type="InterPro" id="IPR029063">
    <property type="entry name" value="SAM-dependent_MTases_sf"/>
</dbReference>
<dbReference type="EMBL" id="JAJGWB010000144">
    <property type="protein sequence ID" value="MCC4478230.1"/>
    <property type="molecule type" value="Genomic_DNA"/>
</dbReference>
<dbReference type="GO" id="GO:0009007">
    <property type="term" value="F:site-specific DNA-methyltransferase (adenine-specific) activity"/>
    <property type="evidence" value="ECO:0007669"/>
    <property type="project" value="UniProtKB-EC"/>
</dbReference>
<keyword evidence="3" id="KW-0808">Transferase</keyword>
<sequence>MFDANGKILNDVQCLVVNDELIVQDINGDRFKYSTKEPGTLRIQKALFNQKRTIIENCLYGVDINPNSVNICRLRLWTELLKDAYYSETGSLTTLPNIDINIKVGDSLIRRFDLNAHFDMRRNNFKDYLSLVKKYKNTSNKTVKADINKEIQNIKNEFFGSFKTPAGERLDRAQARMNKVGQGNLFHETNLEEFKELKAKAKKAQEAYEKAKNSPVFNHSMEWRMEFPEVLDSNGDFVGWDLVIANPPYIFARNQSFDDYTKQYYLSHYTVDEYQANTYTLFMKLGYNLLKQGGTFAYIIPNNMLTIHSNQKIRDFLINKTGQLEIINSMDKLFTDANVDNCLVFFKKECPDTITVGELDHGEYKLFGTVPSDFFGNEKPIFNISMVKYKATIDAFWKLKILRALTSLLSLEFLTPSQ</sequence>
<dbReference type="Pfam" id="PF07669">
    <property type="entry name" value="Eco57I"/>
    <property type="match status" value="1"/>
</dbReference>
<dbReference type="Proteomes" id="UP001198026">
    <property type="component" value="Unassembled WGS sequence"/>
</dbReference>
<dbReference type="EC" id="2.1.1.72" evidence="1"/>
<evidence type="ECO:0000256" key="3">
    <source>
        <dbReference type="ARBA" id="ARBA00022679"/>
    </source>
</evidence>
<dbReference type="Gene3D" id="3.40.50.150">
    <property type="entry name" value="Vaccinia Virus protein VP39"/>
    <property type="match status" value="2"/>
</dbReference>
<dbReference type="PROSITE" id="PS00092">
    <property type="entry name" value="N6_MTASE"/>
    <property type="match status" value="1"/>
</dbReference>
<dbReference type="InterPro" id="IPR002052">
    <property type="entry name" value="DNA_methylase_N6_adenine_CS"/>
</dbReference>
<protein>
    <recommendedName>
        <fullName evidence="1">site-specific DNA-methyltransferase (adenine-specific)</fullName>
        <ecNumber evidence="1">2.1.1.72</ecNumber>
    </recommendedName>
</protein>
<evidence type="ECO:0000256" key="5">
    <source>
        <dbReference type="ARBA" id="ARBA00047942"/>
    </source>
</evidence>
<feature type="coiled-coil region" evidence="6">
    <location>
        <begin position="187"/>
        <end position="214"/>
    </location>
</feature>
<dbReference type="InterPro" id="IPR050953">
    <property type="entry name" value="N4_N6_ade-DNA_methylase"/>
</dbReference>
<comment type="caution">
    <text evidence="8">The sequence shown here is derived from an EMBL/GenBank/DDBJ whole genome shotgun (WGS) entry which is preliminary data.</text>
</comment>
<proteinExistence type="predicted"/>
<evidence type="ECO:0000313" key="9">
    <source>
        <dbReference type="Proteomes" id="UP001198026"/>
    </source>
</evidence>
<dbReference type="PANTHER" id="PTHR33841">
    <property type="entry name" value="DNA METHYLTRANSFERASE YEEA-RELATED"/>
    <property type="match status" value="1"/>
</dbReference>
<evidence type="ECO:0000313" key="8">
    <source>
        <dbReference type="EMBL" id="MCC4478230.1"/>
    </source>
</evidence>
<dbReference type="GO" id="GO:0006304">
    <property type="term" value="P:DNA modification"/>
    <property type="evidence" value="ECO:0007669"/>
    <property type="project" value="InterPro"/>
</dbReference>
<dbReference type="RefSeq" id="WP_229409846.1">
    <property type="nucleotide sequence ID" value="NZ_JAJGWE010000133.1"/>
</dbReference>
<reference evidence="8" key="1">
    <citation type="submission" date="2021-10" db="EMBL/GenBank/DDBJ databases">
        <title>Evolutionary history and lifestyle of the vertebrate symbiont Limosilactobacillus reuteri.</title>
        <authorList>
            <person name="Zheng J."/>
            <person name="Li F."/>
            <person name="Gaenzle M."/>
            <person name="Walter J."/>
        </authorList>
    </citation>
    <scope>NUCLEOTIDE SEQUENCE</scope>
    <source>
        <strain evidence="8">GQ_1_3_1</strain>
    </source>
</reference>
<dbReference type="GO" id="GO:0003676">
    <property type="term" value="F:nucleic acid binding"/>
    <property type="evidence" value="ECO:0007669"/>
    <property type="project" value="InterPro"/>
</dbReference>
<keyword evidence="6" id="KW-0175">Coiled coil</keyword>
<feature type="domain" description="Type II methyltransferase M.TaqI-like" evidence="7">
    <location>
        <begin position="57"/>
        <end position="329"/>
    </location>
</feature>
<dbReference type="PANTHER" id="PTHR33841:SF1">
    <property type="entry name" value="DNA METHYLTRANSFERASE A"/>
    <property type="match status" value="1"/>
</dbReference>
<evidence type="ECO:0000256" key="2">
    <source>
        <dbReference type="ARBA" id="ARBA00022603"/>
    </source>
</evidence>
<keyword evidence="2 8" id="KW-0489">Methyltransferase</keyword>
<evidence type="ECO:0000256" key="1">
    <source>
        <dbReference type="ARBA" id="ARBA00011900"/>
    </source>
</evidence>
<dbReference type="GO" id="GO:0032259">
    <property type="term" value="P:methylation"/>
    <property type="evidence" value="ECO:0007669"/>
    <property type="project" value="UniProtKB-KW"/>
</dbReference>
<gene>
    <name evidence="8" type="ORF">LMB76_08420</name>
</gene>
<dbReference type="SUPFAM" id="SSF53335">
    <property type="entry name" value="S-adenosyl-L-methionine-dependent methyltransferases"/>
    <property type="match status" value="1"/>
</dbReference>